<dbReference type="PANTHER" id="PTHR33877">
    <property type="entry name" value="SLL1193 PROTEIN"/>
    <property type="match status" value="1"/>
</dbReference>
<dbReference type="InterPro" id="IPR052892">
    <property type="entry name" value="NA-targeting_endonuclease"/>
</dbReference>
<feature type="domain" description="HNH nuclease" evidence="1">
    <location>
        <begin position="77"/>
        <end position="130"/>
    </location>
</feature>
<gene>
    <name evidence="2" type="ORF">CNF02_02435</name>
</gene>
<keyword evidence="2" id="KW-0378">Hydrolase</keyword>
<dbReference type="PANTHER" id="PTHR33877:SF2">
    <property type="entry name" value="OS07G0170200 PROTEIN"/>
    <property type="match status" value="1"/>
</dbReference>
<dbReference type="AlphaFoldDB" id="A0A2A5WEH7"/>
<dbReference type="SMART" id="SM00507">
    <property type="entry name" value="HNHc"/>
    <property type="match status" value="1"/>
</dbReference>
<dbReference type="GO" id="GO:0004519">
    <property type="term" value="F:endonuclease activity"/>
    <property type="evidence" value="ECO:0007669"/>
    <property type="project" value="UniProtKB-KW"/>
</dbReference>
<dbReference type="InterPro" id="IPR029471">
    <property type="entry name" value="HNH_5"/>
</dbReference>
<comment type="caution">
    <text evidence="2">The sequence shown here is derived from an EMBL/GenBank/DDBJ whole genome shotgun (WGS) entry which is preliminary data.</text>
</comment>
<proteinExistence type="predicted"/>
<keyword evidence="2" id="KW-0255">Endonuclease</keyword>
<protein>
    <submittedName>
        <fullName evidence="2">Restriction endonuclease</fullName>
    </submittedName>
</protein>
<sequence>MSAKILRLNKAGIPVSWLTREETATLLVKNQIIWTLGNTVMEIRGGYNRSGIQSILKLPSIVACEGKLHQENFDPPLENKFLFRRDKNICLYCGVKFSVLDLSRDHVKPLSKGGYDVWTNVVTSCRRCNNRKADRMPEDARMELLAIPFVPNQYEFLYLSNRNVLADQMEFLSARFSRHIKLS</sequence>
<accession>A0A2A5WEH7</accession>
<keyword evidence="2" id="KW-0540">Nuclease</keyword>
<reference evidence="2 3" key="1">
    <citation type="submission" date="2017-08" db="EMBL/GenBank/DDBJ databases">
        <title>Fine stratification of microbial communities through a metagenomic profile of the photic zone.</title>
        <authorList>
            <person name="Haro-Moreno J.M."/>
            <person name="Lopez-Perez M."/>
            <person name="De La Torre J."/>
            <person name="Picazo A."/>
            <person name="Camacho A."/>
            <person name="Rodriguez-Valera F."/>
        </authorList>
    </citation>
    <scope>NUCLEOTIDE SEQUENCE [LARGE SCALE GENOMIC DNA]</scope>
    <source>
        <strain evidence="2">MED-G28</strain>
    </source>
</reference>
<evidence type="ECO:0000313" key="2">
    <source>
        <dbReference type="EMBL" id="PDH34900.1"/>
    </source>
</evidence>
<dbReference type="Proteomes" id="UP000219329">
    <property type="component" value="Unassembled WGS sequence"/>
</dbReference>
<dbReference type="CDD" id="cd00085">
    <property type="entry name" value="HNHc"/>
    <property type="match status" value="1"/>
</dbReference>
<dbReference type="EMBL" id="NTJZ01000002">
    <property type="protein sequence ID" value="PDH34900.1"/>
    <property type="molecule type" value="Genomic_DNA"/>
</dbReference>
<evidence type="ECO:0000259" key="1">
    <source>
        <dbReference type="SMART" id="SM00507"/>
    </source>
</evidence>
<organism evidence="2 3">
    <name type="scientific">OM182 bacterium MED-G28</name>
    <dbReference type="NCBI Taxonomy" id="1986256"/>
    <lineage>
        <taxon>Bacteria</taxon>
        <taxon>Pseudomonadati</taxon>
        <taxon>Pseudomonadota</taxon>
        <taxon>Gammaproteobacteria</taxon>
        <taxon>OMG group</taxon>
        <taxon>OM182 clade</taxon>
    </lineage>
</organism>
<dbReference type="InterPro" id="IPR003615">
    <property type="entry name" value="HNH_nuc"/>
</dbReference>
<evidence type="ECO:0000313" key="3">
    <source>
        <dbReference type="Proteomes" id="UP000219329"/>
    </source>
</evidence>
<dbReference type="Gene3D" id="1.10.30.50">
    <property type="match status" value="1"/>
</dbReference>
<dbReference type="Pfam" id="PF14279">
    <property type="entry name" value="HNH_5"/>
    <property type="match status" value="1"/>
</dbReference>
<name>A0A2A5WEH7_9GAMM</name>